<dbReference type="AlphaFoldDB" id="A0A370GPH2"/>
<keyword evidence="6" id="KW-0325">Glycoprotein</keyword>
<evidence type="ECO:0000313" key="7">
    <source>
        <dbReference type="EMBL" id="RDI45210.1"/>
    </source>
</evidence>
<dbReference type="GO" id="GO:0003676">
    <property type="term" value="F:nucleic acid binding"/>
    <property type="evidence" value="ECO:0007669"/>
    <property type="project" value="InterPro"/>
</dbReference>
<dbReference type="SUPFAM" id="SSF48537">
    <property type="entry name" value="Phospholipase C/P1 nuclease"/>
    <property type="match status" value="1"/>
</dbReference>
<comment type="caution">
    <text evidence="7">The sequence shown here is derived from an EMBL/GenBank/DDBJ whole genome shotgun (WGS) entry which is preliminary data.</text>
</comment>
<evidence type="ECO:0000256" key="4">
    <source>
        <dbReference type="ARBA" id="ARBA00022801"/>
    </source>
</evidence>
<dbReference type="GO" id="GO:0016788">
    <property type="term" value="F:hydrolase activity, acting on ester bonds"/>
    <property type="evidence" value="ECO:0007669"/>
    <property type="project" value="InterPro"/>
</dbReference>
<dbReference type="PANTHER" id="PTHR33146:SF10">
    <property type="entry name" value="STRAND-SPECIFIC NUCLEASE, PUTATIVE-RELATED"/>
    <property type="match status" value="1"/>
</dbReference>
<organism evidence="7 8">
    <name type="scientific">Aquicella lusitana</name>
    <dbReference type="NCBI Taxonomy" id="254246"/>
    <lineage>
        <taxon>Bacteria</taxon>
        <taxon>Pseudomonadati</taxon>
        <taxon>Pseudomonadota</taxon>
        <taxon>Gammaproteobacteria</taxon>
        <taxon>Legionellales</taxon>
        <taxon>Coxiellaceae</taxon>
        <taxon>Aquicella</taxon>
    </lineage>
</organism>
<name>A0A370GPH2_9COXI</name>
<evidence type="ECO:0000256" key="5">
    <source>
        <dbReference type="ARBA" id="ARBA00023157"/>
    </source>
</evidence>
<evidence type="ECO:0000256" key="1">
    <source>
        <dbReference type="ARBA" id="ARBA00022722"/>
    </source>
</evidence>
<keyword evidence="8" id="KW-1185">Reference proteome</keyword>
<dbReference type="GO" id="GO:0046872">
    <property type="term" value="F:metal ion binding"/>
    <property type="evidence" value="ECO:0007669"/>
    <property type="project" value="UniProtKB-KW"/>
</dbReference>
<keyword evidence="1" id="KW-0540">Nuclease</keyword>
<dbReference type="EMBL" id="QQAX01000007">
    <property type="protein sequence ID" value="RDI45210.1"/>
    <property type="molecule type" value="Genomic_DNA"/>
</dbReference>
<gene>
    <name evidence="7" type="ORF">C8D86_10789</name>
</gene>
<dbReference type="InterPro" id="IPR008947">
    <property type="entry name" value="PLipase_C/P1_nuclease_dom_sf"/>
</dbReference>
<keyword evidence="5" id="KW-1015">Disulfide bond</keyword>
<dbReference type="CDD" id="cd11010">
    <property type="entry name" value="S1-P1_nuclease"/>
    <property type="match status" value="1"/>
</dbReference>
<dbReference type="Proteomes" id="UP000254720">
    <property type="component" value="Unassembled WGS sequence"/>
</dbReference>
<keyword evidence="3" id="KW-0255">Endonuclease</keyword>
<accession>A0A370GPH2</accession>
<evidence type="ECO:0000256" key="2">
    <source>
        <dbReference type="ARBA" id="ARBA00022723"/>
    </source>
</evidence>
<keyword evidence="2" id="KW-0479">Metal-binding</keyword>
<evidence type="ECO:0000313" key="8">
    <source>
        <dbReference type="Proteomes" id="UP000254720"/>
    </source>
</evidence>
<dbReference type="GO" id="GO:0004519">
    <property type="term" value="F:endonuclease activity"/>
    <property type="evidence" value="ECO:0007669"/>
    <property type="project" value="UniProtKB-KW"/>
</dbReference>
<evidence type="ECO:0000256" key="3">
    <source>
        <dbReference type="ARBA" id="ARBA00022759"/>
    </source>
</evidence>
<evidence type="ECO:0000256" key="6">
    <source>
        <dbReference type="ARBA" id="ARBA00023180"/>
    </source>
</evidence>
<dbReference type="InterPro" id="IPR003154">
    <property type="entry name" value="S1/P1nuclease"/>
</dbReference>
<sequence>MKWGIVRYIAAVFFCSLILPSVTFAWNALGHMVVAQIAYQELSPAARAKADKLVDYFHSEYPEMESFLNIAYWPDAIRSQKIDTYTRWHYIDIAFSNDGTPLKNLIDTDNAVWALNNVEKVVKNDKANPYERARFLAFLVHIVGDLHQPLHTVSYISAAHPDGDKGGNQYFIRYNNDRINLHRLWDGGVGLFEQSATKENAASLAAIITARYPKDYFDKQIDDLNPDNWAQEGVATAKANVYNTPENLPPISGYIDNGKQTAQQRAALAGYRLAVLLDELLS</sequence>
<dbReference type="Gene3D" id="1.10.575.10">
    <property type="entry name" value="P1 Nuclease"/>
    <property type="match status" value="1"/>
</dbReference>
<dbReference type="Pfam" id="PF02265">
    <property type="entry name" value="S1-P1_nuclease"/>
    <property type="match status" value="1"/>
</dbReference>
<keyword evidence="4" id="KW-0378">Hydrolase</keyword>
<dbReference type="PANTHER" id="PTHR33146">
    <property type="entry name" value="ENDONUCLEASE 4"/>
    <property type="match status" value="1"/>
</dbReference>
<protein>
    <submittedName>
        <fullName evidence="7">S1/P1 nuclease</fullName>
    </submittedName>
</protein>
<dbReference type="RefSeq" id="WP_170131773.1">
    <property type="nucleotide sequence ID" value="NZ_LR699114.1"/>
</dbReference>
<reference evidence="7 8" key="1">
    <citation type="submission" date="2018-07" db="EMBL/GenBank/DDBJ databases">
        <title>Genomic Encyclopedia of Type Strains, Phase IV (KMG-IV): sequencing the most valuable type-strain genomes for metagenomic binning, comparative biology and taxonomic classification.</title>
        <authorList>
            <person name="Goeker M."/>
        </authorList>
    </citation>
    <scope>NUCLEOTIDE SEQUENCE [LARGE SCALE GENOMIC DNA]</scope>
    <source>
        <strain evidence="7 8">DSM 16500</strain>
    </source>
</reference>
<proteinExistence type="predicted"/>
<dbReference type="GO" id="GO:0006308">
    <property type="term" value="P:DNA catabolic process"/>
    <property type="evidence" value="ECO:0007669"/>
    <property type="project" value="InterPro"/>
</dbReference>